<dbReference type="SUPFAM" id="SSF53474">
    <property type="entry name" value="alpha/beta-Hydrolases"/>
    <property type="match status" value="1"/>
</dbReference>
<keyword evidence="2" id="KW-0812">Transmembrane</keyword>
<feature type="transmembrane region" description="Helical" evidence="2">
    <location>
        <begin position="252"/>
        <end position="273"/>
    </location>
</feature>
<evidence type="ECO:0000256" key="1">
    <source>
        <dbReference type="SAM" id="MobiDB-lite"/>
    </source>
</evidence>
<feature type="region of interest" description="Disordered" evidence="1">
    <location>
        <begin position="653"/>
        <end position="687"/>
    </location>
</feature>
<dbReference type="PANTHER" id="PTHR45856">
    <property type="entry name" value="ALPHA/BETA-HYDROLASES SUPERFAMILY PROTEIN"/>
    <property type="match status" value="1"/>
</dbReference>
<sequence length="1142" mass="128277">MTNICGATPESLYQLDTWSSPCVQRRVMLSRDVDGSDFAVGGQLRAVSMDALQDFMVGEEAMTESLEGDAIVNSTRLRRQCNLRWVGSGQGMSLNVKLNRFVRVILSMASPQDQLPEGMEWKRYPLMVALEESPLSPDEETSSSSRMQPPKGVFFYNTSTVCYRTSPRCSSVVLPQTVAVVTKESQITLTIFDVDEALGNVSTASAVGIFFQRSAYTMSTIVCRYVFLLFSILHLIRFIYRKRYSRTLYEQYWVMFLHLALYLYLDPVFAVGIYATHSTAMYNFLEFRVPTYFAALLSCFIFALITASINWTVTDRATARSRSLSEREVGRQGMAPCFPVAISSPPLGTPRLTAAVSSVLTAPLQQQDEPKEEQHVPPGDISRRASFVSSDGVRPMEVLHSATPLWATMSMTNYFLAVLFLDVAQSYVGSWDLGTEMACVSFACLYIRYTLYSLMLIFIVMCCVFLVQLHRSLGGCPYLETRPQQLACRVFIFVFTTALIYFVVQVILIAFLYPQILGIVAYQPFTQLSSVIVSTFFVNYITFVYTTTVASRRVPIRPENPQWRRVRWSREWYRWLNLHGGILYIFHNERQERYFNWLQNSGKTFTKGRGGEGVLAGKRERGDAEKQSARECGKANAFAVSFEREGATYCQTAAAGGEGGGRNFSPESSESESENDDSCMGLLTESSRSPRIPQARSGVVDFLEKAERQLIDRPAIFIDHLEEALVDQLQALLFRRRGRMPFFNLETATDCLNLSWEAYLTTERVADTVGLAEESDTGLFQRLQRCYFCRGSAVGGETNDNNNDDGGGTGEFNQCNRHNCSTHDSNESGRENYAGAEVPAVSVGEESLPVSGMNTEQYGYKKLAVFEVREVRVVITVMDTTLPCHHRKLPRLVVAFRGTDNFSNAREDLRFRQRIWREIDTTRHWGLKQRAKVHTGFLTMWLPLKEGVLRTIKSYLSEHRDKVCSMFCTGHSLGGALACLCAYSLQRMLRLMAYPLLEVTVYTYGQPPIGNKAFQTAYNKAVPRTFRVVNESDVVSFLTLFGGCHVGIEVDIDRHGNYICKPMFIERWFRPTQGRGFAVANHTLASYAQSLNAVATRNGGGSCKLRCLEPYVGATELVSSATAPQLAHSSSVARVEESPLVV</sequence>
<evidence type="ECO:0000259" key="3">
    <source>
        <dbReference type="Pfam" id="PF01764"/>
    </source>
</evidence>
<dbReference type="Gene3D" id="3.40.50.1820">
    <property type="entry name" value="alpha/beta hydrolase"/>
    <property type="match status" value="1"/>
</dbReference>
<dbReference type="InterPro" id="IPR051218">
    <property type="entry name" value="Sec_MonoDiacylglyc_Lipase"/>
</dbReference>
<dbReference type="Proteomes" id="UP000031737">
    <property type="component" value="Unassembled WGS sequence"/>
</dbReference>
<feature type="transmembrane region" description="Helical" evidence="2">
    <location>
        <begin position="525"/>
        <end position="551"/>
    </location>
</feature>
<evidence type="ECO:0000313" key="4">
    <source>
        <dbReference type="EMBL" id="ESL10618.1"/>
    </source>
</evidence>
<dbReference type="OrthoDB" id="345705at2759"/>
<feature type="transmembrane region" description="Helical" evidence="2">
    <location>
        <begin position="490"/>
        <end position="513"/>
    </location>
</feature>
<feature type="transmembrane region" description="Helical" evidence="2">
    <location>
        <begin position="293"/>
        <end position="313"/>
    </location>
</feature>
<feature type="domain" description="Fungal lipase-type" evidence="3">
    <location>
        <begin position="893"/>
        <end position="1038"/>
    </location>
</feature>
<dbReference type="CDD" id="cd00519">
    <property type="entry name" value="Lipase_3"/>
    <property type="match status" value="1"/>
</dbReference>
<keyword evidence="2" id="KW-0472">Membrane</keyword>
<reference evidence="4 5" key="1">
    <citation type="submission" date="2013-07" db="EMBL/GenBank/DDBJ databases">
        <authorList>
            <person name="Stoco P.H."/>
            <person name="Wagner G."/>
            <person name="Gerber A."/>
            <person name="Zaha A."/>
            <person name="Thompson C."/>
            <person name="Bartholomeu D.C."/>
            <person name="Luckemeyer D.D."/>
            <person name="Bahia D."/>
            <person name="Loreto E."/>
            <person name="Prestes E.B."/>
            <person name="Lima F.M."/>
            <person name="Rodrigues-Luiz G."/>
            <person name="Vallejo G.A."/>
            <person name="Filho J.F."/>
            <person name="Monteiro K.M."/>
            <person name="Tyler K.M."/>
            <person name="de Almeida L.G."/>
            <person name="Ortiz M.F."/>
            <person name="Siervo M.A."/>
            <person name="de Moraes M.H."/>
            <person name="Cunha O.L."/>
            <person name="Mendonca-Neto R."/>
            <person name="Silva R."/>
            <person name="Teixeira S.M."/>
            <person name="Murta S.M."/>
            <person name="Sincero T.C."/>
            <person name="Mendes T.A."/>
            <person name="Urmenyi T.P."/>
            <person name="Silva V.G."/>
            <person name="da Rocha W.D."/>
            <person name="Andersson B."/>
            <person name="Romanha A.J."/>
            <person name="Steindel M."/>
            <person name="de Vasconcelos A.T."/>
            <person name="Grisard E.C."/>
        </authorList>
    </citation>
    <scope>NUCLEOTIDE SEQUENCE [LARGE SCALE GENOMIC DNA]</scope>
    <source>
        <strain evidence="4 5">SC58</strain>
    </source>
</reference>
<keyword evidence="5" id="KW-1185">Reference proteome</keyword>
<dbReference type="GO" id="GO:0006629">
    <property type="term" value="P:lipid metabolic process"/>
    <property type="evidence" value="ECO:0007669"/>
    <property type="project" value="InterPro"/>
</dbReference>
<feature type="transmembrane region" description="Helical" evidence="2">
    <location>
        <begin position="411"/>
        <end position="429"/>
    </location>
</feature>
<evidence type="ECO:0000256" key="2">
    <source>
        <dbReference type="SAM" id="Phobius"/>
    </source>
</evidence>
<name>A0A061J5D2_TRYRA</name>
<organism evidence="4 5">
    <name type="scientific">Trypanosoma rangeli SC58</name>
    <dbReference type="NCBI Taxonomy" id="429131"/>
    <lineage>
        <taxon>Eukaryota</taxon>
        <taxon>Discoba</taxon>
        <taxon>Euglenozoa</taxon>
        <taxon>Kinetoplastea</taxon>
        <taxon>Metakinetoplastina</taxon>
        <taxon>Trypanosomatida</taxon>
        <taxon>Trypanosomatidae</taxon>
        <taxon>Trypanosoma</taxon>
        <taxon>Herpetosoma</taxon>
    </lineage>
</organism>
<accession>A0A061J5D2</accession>
<gene>
    <name evidence="4" type="ORF">TRSC58_01646</name>
</gene>
<feature type="transmembrane region" description="Helical" evidence="2">
    <location>
        <begin position="572"/>
        <end position="587"/>
    </location>
</feature>
<feature type="transmembrane region" description="Helical" evidence="2">
    <location>
        <begin position="215"/>
        <end position="240"/>
    </location>
</feature>
<proteinExistence type="predicted"/>
<dbReference type="EMBL" id="AUPL01001646">
    <property type="protein sequence ID" value="ESL10618.1"/>
    <property type="molecule type" value="Genomic_DNA"/>
</dbReference>
<comment type="caution">
    <text evidence="4">The sequence shown here is derived from an EMBL/GenBank/DDBJ whole genome shotgun (WGS) entry which is preliminary data.</text>
</comment>
<dbReference type="AlphaFoldDB" id="A0A061J5D2"/>
<feature type="transmembrane region" description="Helical" evidence="2">
    <location>
        <begin position="449"/>
        <end position="469"/>
    </location>
</feature>
<keyword evidence="2" id="KW-1133">Transmembrane helix</keyword>
<dbReference type="Pfam" id="PF01764">
    <property type="entry name" value="Lipase_3"/>
    <property type="match status" value="1"/>
</dbReference>
<dbReference type="VEuPathDB" id="TriTrypDB:TRSC58_01646"/>
<protein>
    <submittedName>
        <fullName evidence="4">Lipase domain protein</fullName>
    </submittedName>
</protein>
<dbReference type="InterPro" id="IPR029058">
    <property type="entry name" value="AB_hydrolase_fold"/>
</dbReference>
<evidence type="ECO:0000313" key="5">
    <source>
        <dbReference type="Proteomes" id="UP000031737"/>
    </source>
</evidence>
<dbReference type="PANTHER" id="PTHR45856:SF11">
    <property type="entry name" value="FUNGAL LIPASE-LIKE DOMAIN-CONTAINING PROTEIN"/>
    <property type="match status" value="1"/>
</dbReference>
<dbReference type="InterPro" id="IPR002921">
    <property type="entry name" value="Fungal_lipase-type"/>
</dbReference>